<comment type="caution">
    <text evidence="2">The sequence shown here is derived from an EMBL/GenBank/DDBJ whole genome shotgun (WGS) entry which is preliminary data.</text>
</comment>
<feature type="compositionally biased region" description="Basic residues" evidence="1">
    <location>
        <begin position="135"/>
        <end position="151"/>
    </location>
</feature>
<dbReference type="AlphaFoldDB" id="A0A918U6P7"/>
<keyword evidence="3" id="KW-1185">Reference proteome</keyword>
<evidence type="ECO:0000256" key="1">
    <source>
        <dbReference type="SAM" id="MobiDB-lite"/>
    </source>
</evidence>
<reference evidence="2" key="1">
    <citation type="journal article" date="2014" name="Int. J. Syst. Evol. Microbiol.">
        <title>Complete genome sequence of Corynebacterium casei LMG S-19264T (=DSM 44701T), isolated from a smear-ripened cheese.</title>
        <authorList>
            <consortium name="US DOE Joint Genome Institute (JGI-PGF)"/>
            <person name="Walter F."/>
            <person name="Albersmeier A."/>
            <person name="Kalinowski J."/>
            <person name="Ruckert C."/>
        </authorList>
    </citation>
    <scope>NUCLEOTIDE SEQUENCE</scope>
    <source>
        <strain evidence="2">JCM 4790</strain>
    </source>
</reference>
<evidence type="ECO:0000313" key="2">
    <source>
        <dbReference type="EMBL" id="GGY00845.1"/>
    </source>
</evidence>
<name>A0A918U6P7_9ACTN</name>
<gene>
    <name evidence="2" type="ORF">GCM10010358_63470</name>
</gene>
<feature type="region of interest" description="Disordered" evidence="1">
    <location>
        <begin position="115"/>
        <end position="151"/>
    </location>
</feature>
<organism evidence="2 3">
    <name type="scientific">Streptomyces minutiscleroticus</name>
    <dbReference type="NCBI Taxonomy" id="68238"/>
    <lineage>
        <taxon>Bacteria</taxon>
        <taxon>Bacillati</taxon>
        <taxon>Actinomycetota</taxon>
        <taxon>Actinomycetes</taxon>
        <taxon>Kitasatosporales</taxon>
        <taxon>Streptomycetaceae</taxon>
        <taxon>Streptomyces</taxon>
    </lineage>
</organism>
<reference evidence="2" key="2">
    <citation type="submission" date="2020-09" db="EMBL/GenBank/DDBJ databases">
        <authorList>
            <person name="Sun Q."/>
            <person name="Ohkuma M."/>
        </authorList>
    </citation>
    <scope>NUCLEOTIDE SEQUENCE</scope>
    <source>
        <strain evidence="2">JCM 4790</strain>
    </source>
</reference>
<evidence type="ECO:0000313" key="3">
    <source>
        <dbReference type="Proteomes" id="UP000619244"/>
    </source>
</evidence>
<accession>A0A918U6P7</accession>
<dbReference type="Proteomes" id="UP000619244">
    <property type="component" value="Unassembled WGS sequence"/>
</dbReference>
<proteinExistence type="predicted"/>
<sequence>MSAVHAFIEAEKTTYPVALLRRLLKVARSSFYAWQAGEQERRARRLARRAVSPVGGAGAAGRDAGGCVGAGLSAHRAGPGPSGPVRRGRGAMECREVVAAVGLAVVPVKIEGVRSKPARPASGSRQDGWDTSGAVRHHGVGGPRRARGLRC</sequence>
<dbReference type="EMBL" id="BMVU01000044">
    <property type="protein sequence ID" value="GGY00845.1"/>
    <property type="molecule type" value="Genomic_DNA"/>
</dbReference>
<protein>
    <submittedName>
        <fullName evidence="2">Uncharacterized protein</fullName>
    </submittedName>
</protein>